<dbReference type="EMBL" id="FNCH01000010">
    <property type="protein sequence ID" value="SDG74298.1"/>
    <property type="molecule type" value="Genomic_DNA"/>
</dbReference>
<dbReference type="STRING" id="405671.SAMN05421827_110104"/>
<dbReference type="Gene3D" id="1.25.40.390">
    <property type="match status" value="1"/>
</dbReference>
<dbReference type="InterPro" id="IPR011990">
    <property type="entry name" value="TPR-like_helical_dom_sf"/>
</dbReference>
<dbReference type="SUPFAM" id="SSF48452">
    <property type="entry name" value="TPR-like"/>
    <property type="match status" value="1"/>
</dbReference>
<dbReference type="InterPro" id="IPR033985">
    <property type="entry name" value="SusD-like_N"/>
</dbReference>
<protein>
    <submittedName>
        <fullName evidence="8">Starch-binding associating with outer membrane</fullName>
    </submittedName>
</protein>
<dbReference type="Pfam" id="PF07980">
    <property type="entry name" value="SusD_RagB"/>
    <property type="match status" value="1"/>
</dbReference>
<gene>
    <name evidence="8" type="ORF">SAMN05421827_110104</name>
</gene>
<organism evidence="8 9">
    <name type="scientific">Pedobacter terrae</name>
    <dbReference type="NCBI Taxonomy" id="405671"/>
    <lineage>
        <taxon>Bacteria</taxon>
        <taxon>Pseudomonadati</taxon>
        <taxon>Bacteroidota</taxon>
        <taxon>Sphingobacteriia</taxon>
        <taxon>Sphingobacteriales</taxon>
        <taxon>Sphingobacteriaceae</taxon>
        <taxon>Pedobacter</taxon>
    </lineage>
</organism>
<keyword evidence="3" id="KW-0732">Signal</keyword>
<dbReference type="RefSeq" id="WP_090501000.1">
    <property type="nucleotide sequence ID" value="NZ_FNCH01000010.1"/>
</dbReference>
<accession>A0A1G7WQZ6</accession>
<dbReference type="InterPro" id="IPR012944">
    <property type="entry name" value="SusD_RagB_dom"/>
</dbReference>
<keyword evidence="4" id="KW-0472">Membrane</keyword>
<dbReference type="Pfam" id="PF14322">
    <property type="entry name" value="SusD-like_3"/>
    <property type="match status" value="1"/>
</dbReference>
<evidence type="ECO:0000313" key="9">
    <source>
        <dbReference type="Proteomes" id="UP000199643"/>
    </source>
</evidence>
<sequence>MKKITFTIIAAALIITFFSCKKSFLDEEPLDFLSTSNAYNNVKDFDAAVNNLYSRVRSEFYNSGEQRPFDYVFGCDLVFDGQPSITRHTNMVAAYSPLSTEIPLIHWTSLYKIVAESNTIIDRIPASALSPADKNIMEAKAKFFRGLAFRTLAYLYGGVPLNTTEVVSPKTDYVRAPKAAVLEQAISDLKFASSNLPAINLVQDGEINNLAAYHLLSEVYLAAGQFQNAVDAASTVISNPNVGLMTTRFGVKASDATKNVYWDLFQRGNQNRKNGTNRESLWVIQFETDVPGGGTVSTGIGGSYQMERHFAPQFLTFRLAGSSIQPFLYPISDYSGGRGIGWAIPTRYFSDVIWQSDFNNDFRNAPFNFVREFKVTNPAHPRFGQTISTINPPAGITVPRRDFYAFQSKVTTPGDHPDGMFQDKSQLLLKASAGGTYADQYMFRLAETYLLRAEAYLGLSQPDKAAADINVVRARSNASPVLPANVNIDYILDERMRELGSEEKRRITLMRLGLVYDRVKKCNPYYNDVLTTYNLWPVPASEIERNNGARLEQNPGY</sequence>
<proteinExistence type="inferred from homology"/>
<dbReference type="OrthoDB" id="5694214at2"/>
<name>A0A1G7WQZ6_9SPHI</name>
<evidence type="ECO:0000259" key="7">
    <source>
        <dbReference type="Pfam" id="PF14322"/>
    </source>
</evidence>
<evidence type="ECO:0000256" key="4">
    <source>
        <dbReference type="ARBA" id="ARBA00023136"/>
    </source>
</evidence>
<reference evidence="9" key="1">
    <citation type="submission" date="2016-10" db="EMBL/GenBank/DDBJ databases">
        <authorList>
            <person name="Varghese N."/>
            <person name="Submissions S."/>
        </authorList>
    </citation>
    <scope>NUCLEOTIDE SEQUENCE [LARGE SCALE GENOMIC DNA]</scope>
    <source>
        <strain evidence="9">DSM 17933</strain>
    </source>
</reference>
<evidence type="ECO:0000256" key="3">
    <source>
        <dbReference type="ARBA" id="ARBA00022729"/>
    </source>
</evidence>
<dbReference type="GO" id="GO:0009279">
    <property type="term" value="C:cell outer membrane"/>
    <property type="evidence" value="ECO:0007669"/>
    <property type="project" value="UniProtKB-SubCell"/>
</dbReference>
<keyword evidence="5" id="KW-0998">Cell outer membrane</keyword>
<evidence type="ECO:0000256" key="1">
    <source>
        <dbReference type="ARBA" id="ARBA00004442"/>
    </source>
</evidence>
<evidence type="ECO:0000313" key="8">
    <source>
        <dbReference type="EMBL" id="SDG74298.1"/>
    </source>
</evidence>
<comment type="similarity">
    <text evidence="2">Belongs to the SusD family.</text>
</comment>
<feature type="domain" description="RagB/SusD" evidence="6">
    <location>
        <begin position="433"/>
        <end position="557"/>
    </location>
</feature>
<dbReference type="PROSITE" id="PS51257">
    <property type="entry name" value="PROKAR_LIPOPROTEIN"/>
    <property type="match status" value="1"/>
</dbReference>
<evidence type="ECO:0000259" key="6">
    <source>
        <dbReference type="Pfam" id="PF07980"/>
    </source>
</evidence>
<feature type="domain" description="SusD-like N-terminal" evidence="7">
    <location>
        <begin position="99"/>
        <end position="221"/>
    </location>
</feature>
<dbReference type="Proteomes" id="UP000199643">
    <property type="component" value="Unassembled WGS sequence"/>
</dbReference>
<keyword evidence="9" id="KW-1185">Reference proteome</keyword>
<comment type="subcellular location">
    <subcellularLocation>
        <location evidence="1">Cell outer membrane</location>
    </subcellularLocation>
</comment>
<evidence type="ECO:0000256" key="2">
    <source>
        <dbReference type="ARBA" id="ARBA00006275"/>
    </source>
</evidence>
<dbReference type="AlphaFoldDB" id="A0A1G7WQZ6"/>
<evidence type="ECO:0000256" key="5">
    <source>
        <dbReference type="ARBA" id="ARBA00023237"/>
    </source>
</evidence>